<accession>A0ABY7SRG4</accession>
<evidence type="ECO:0000313" key="8">
    <source>
        <dbReference type="EMBL" id="WCR09468.1"/>
    </source>
</evidence>
<keyword evidence="1" id="KW-1003">Cell membrane</keyword>
<dbReference type="Proteomes" id="UP001218412">
    <property type="component" value="Chromosome"/>
</dbReference>
<sequence>MRFIRLLFLVLLAIVLVAVALANRDMVTLSAFPANFGQYLGGRWSVNLPLFLVIFLAFAAGMLAGLIWEYLREAHIRREARQRSAEVARLESEVGNLRDRHAAPRDEILAIVDRPKPKTAPAAPPPANAASGQRAVASAGAAPGTALPGPR</sequence>
<feature type="region of interest" description="Disordered" evidence="5">
    <location>
        <begin position="113"/>
        <end position="151"/>
    </location>
</feature>
<keyword evidence="9" id="KW-1185">Reference proteome</keyword>
<dbReference type="InterPro" id="IPR010445">
    <property type="entry name" value="LapA_dom"/>
</dbReference>
<reference evidence="8 9" key="1">
    <citation type="submission" date="2021-01" db="EMBL/GenBank/DDBJ databases">
        <title>Biogeographic distribution of Paracoccus.</title>
        <authorList>
            <person name="Hollensteiner J."/>
            <person name="Leineberger J."/>
            <person name="Brinkhoff T."/>
            <person name="Daniel R."/>
        </authorList>
    </citation>
    <scope>NUCLEOTIDE SEQUENCE [LARGE SCALE GENOMIC DNA]</scope>
    <source>
        <strain evidence="8 9">LMG25392</strain>
    </source>
</reference>
<evidence type="ECO:0000259" key="7">
    <source>
        <dbReference type="Pfam" id="PF06305"/>
    </source>
</evidence>
<keyword evidence="2 6" id="KW-0812">Transmembrane</keyword>
<feature type="domain" description="Lipopolysaccharide assembly protein A" evidence="7">
    <location>
        <begin position="44"/>
        <end position="94"/>
    </location>
</feature>
<evidence type="ECO:0000256" key="4">
    <source>
        <dbReference type="ARBA" id="ARBA00023136"/>
    </source>
</evidence>
<evidence type="ECO:0000313" key="9">
    <source>
        <dbReference type="Proteomes" id="UP001218412"/>
    </source>
</evidence>
<evidence type="ECO:0000256" key="6">
    <source>
        <dbReference type="SAM" id="Phobius"/>
    </source>
</evidence>
<evidence type="ECO:0000256" key="1">
    <source>
        <dbReference type="ARBA" id="ARBA00022475"/>
    </source>
</evidence>
<keyword evidence="3 6" id="KW-1133">Transmembrane helix</keyword>
<organism evidence="8 9">
    <name type="scientific">Paracoccus stylophorae</name>
    <dbReference type="NCBI Taxonomy" id="659350"/>
    <lineage>
        <taxon>Bacteria</taxon>
        <taxon>Pseudomonadati</taxon>
        <taxon>Pseudomonadota</taxon>
        <taxon>Alphaproteobacteria</taxon>
        <taxon>Rhodobacterales</taxon>
        <taxon>Paracoccaceae</taxon>
        <taxon>Paracoccus</taxon>
    </lineage>
</organism>
<feature type="transmembrane region" description="Helical" evidence="6">
    <location>
        <begin position="46"/>
        <end position="71"/>
    </location>
</feature>
<gene>
    <name evidence="8" type="ORF">JHW45_10045</name>
</gene>
<dbReference type="RefSeq" id="WP_272857577.1">
    <property type="nucleotide sequence ID" value="NZ_CP067134.1"/>
</dbReference>
<dbReference type="Pfam" id="PF06305">
    <property type="entry name" value="LapA_dom"/>
    <property type="match status" value="1"/>
</dbReference>
<protein>
    <submittedName>
        <fullName evidence="8">LapA family protein</fullName>
    </submittedName>
</protein>
<evidence type="ECO:0000256" key="3">
    <source>
        <dbReference type="ARBA" id="ARBA00022989"/>
    </source>
</evidence>
<feature type="compositionally biased region" description="Low complexity" evidence="5">
    <location>
        <begin position="128"/>
        <end position="151"/>
    </location>
</feature>
<proteinExistence type="predicted"/>
<keyword evidence="4 6" id="KW-0472">Membrane</keyword>
<evidence type="ECO:0000256" key="2">
    <source>
        <dbReference type="ARBA" id="ARBA00022692"/>
    </source>
</evidence>
<dbReference type="EMBL" id="CP067134">
    <property type="protein sequence ID" value="WCR09468.1"/>
    <property type="molecule type" value="Genomic_DNA"/>
</dbReference>
<name>A0ABY7SRG4_9RHOB</name>
<evidence type="ECO:0000256" key="5">
    <source>
        <dbReference type="SAM" id="MobiDB-lite"/>
    </source>
</evidence>